<dbReference type="EMBL" id="MDLC01000012">
    <property type="protein sequence ID" value="ODS24230.1"/>
    <property type="molecule type" value="Genomic_DNA"/>
</dbReference>
<dbReference type="InterPro" id="IPR040480">
    <property type="entry name" value="DnaT_DNA_bind"/>
</dbReference>
<evidence type="ECO:0000313" key="4">
    <source>
        <dbReference type="Proteomes" id="UP000242502"/>
    </source>
</evidence>
<organism evidence="3 4">
    <name type="scientific">Candidatus Endobugula sertula</name>
    <name type="common">Bugula neritina bacterial symbiont</name>
    <dbReference type="NCBI Taxonomy" id="62101"/>
    <lineage>
        <taxon>Bacteria</taxon>
        <taxon>Pseudomonadati</taxon>
        <taxon>Pseudomonadota</taxon>
        <taxon>Gammaproteobacteria</taxon>
        <taxon>Cellvibrionales</taxon>
        <taxon>Cellvibrionaceae</taxon>
        <taxon>Candidatus Endobugula</taxon>
    </lineage>
</organism>
<gene>
    <name evidence="3" type="ORF">AB835_04980</name>
</gene>
<evidence type="ECO:0000256" key="1">
    <source>
        <dbReference type="SAM" id="MobiDB-lite"/>
    </source>
</evidence>
<dbReference type="Pfam" id="PF17948">
    <property type="entry name" value="DnaT"/>
    <property type="match status" value="4"/>
</dbReference>
<feature type="domain" description="DnaT DNA-binding" evidence="2">
    <location>
        <begin position="348"/>
        <end position="412"/>
    </location>
</feature>
<dbReference type="AlphaFoldDB" id="A0A1D2QRT0"/>
<feature type="domain" description="DnaT DNA-binding" evidence="2">
    <location>
        <begin position="201"/>
        <end position="263"/>
    </location>
</feature>
<dbReference type="STRING" id="62101.AB835_04980"/>
<proteinExistence type="predicted"/>
<dbReference type="Proteomes" id="UP000242502">
    <property type="component" value="Unassembled WGS sequence"/>
</dbReference>
<dbReference type="Gene3D" id="1.10.8.1180">
    <property type="match status" value="4"/>
</dbReference>
<protein>
    <recommendedName>
        <fullName evidence="2">DnaT DNA-binding domain-containing protein</fullName>
    </recommendedName>
</protein>
<feature type="domain" description="DnaT DNA-binding" evidence="2">
    <location>
        <begin position="273"/>
        <end position="333"/>
    </location>
</feature>
<evidence type="ECO:0000313" key="3">
    <source>
        <dbReference type="EMBL" id="ODS24230.1"/>
    </source>
</evidence>
<reference evidence="3 4" key="1">
    <citation type="journal article" date="2016" name="Appl. Environ. Microbiol.">
        <title>Lack of Overt Genome Reduction in the Bryostatin-Producing Bryozoan Symbiont "Candidatus Endobugula sertula".</title>
        <authorList>
            <person name="Miller I.J."/>
            <person name="Vanee N."/>
            <person name="Fong S.S."/>
            <person name="Lim-Fong G.E."/>
            <person name="Kwan J.C."/>
        </authorList>
    </citation>
    <scope>NUCLEOTIDE SEQUENCE [LARGE SCALE GENOMIC DNA]</scope>
    <source>
        <strain evidence="3">AB1-4</strain>
    </source>
</reference>
<comment type="caution">
    <text evidence="3">The sequence shown here is derived from an EMBL/GenBank/DDBJ whole genome shotgun (WGS) entry which is preliminary data.</text>
</comment>
<accession>A0A1D2QRT0</accession>
<name>A0A1D2QRT0_9GAMM</name>
<feature type="domain" description="DnaT DNA-binding" evidence="2">
    <location>
        <begin position="132"/>
        <end position="197"/>
    </location>
</feature>
<feature type="region of interest" description="Disordered" evidence="1">
    <location>
        <begin position="410"/>
        <end position="438"/>
    </location>
</feature>
<evidence type="ECO:0000259" key="2">
    <source>
        <dbReference type="Pfam" id="PF17948"/>
    </source>
</evidence>
<sequence>MSPLIPEKPILVSPSLASTIGLEEAVLLSLLDDITHHRPGNKSRGYLWYELSGEELNRQLPFWNDLDIQRISQRLRDLSIILLLSAPYRENHQLKFAFNQQVIQQFNHQNSTTPPPANNVQHSAKSVGASLISPHWQPDRETLIALSQLNIPEHFARERTPEFVRYWRERGESQHSWGSKFIHHVQRQWTHYVAQQQNNRQLPNDWQPSCELQQHIRQEGIPTTFVQKSLQCFSLYHKNSGASHSNWDMPFFSWLKEDWEKQDTPFIDRKSTAMSNDWRPDQHTLTYLSVSQGIEQSFIEECIPEFIHKWIEKKAIFSEWGSTFAKHIIEQWRFVQAGVNKNPNPKLISRQWKPSPDCLEILEIHSGIERSFIDQQIAEFILYWTNRAQPMHSWDNIFLRHVKHQWKQHYERQQPTAGASRTKDRSVAEQLSDRSWAS</sequence>